<evidence type="ECO:0000313" key="1">
    <source>
        <dbReference type="EMBL" id="CAG6640615.1"/>
    </source>
</evidence>
<name>A0A8D8QY27_9HEMI</name>
<dbReference type="AlphaFoldDB" id="A0A8D8QY27"/>
<organism evidence="1">
    <name type="scientific">Cacopsylla melanoneura</name>
    <dbReference type="NCBI Taxonomy" id="428564"/>
    <lineage>
        <taxon>Eukaryota</taxon>
        <taxon>Metazoa</taxon>
        <taxon>Ecdysozoa</taxon>
        <taxon>Arthropoda</taxon>
        <taxon>Hexapoda</taxon>
        <taxon>Insecta</taxon>
        <taxon>Pterygota</taxon>
        <taxon>Neoptera</taxon>
        <taxon>Paraneoptera</taxon>
        <taxon>Hemiptera</taxon>
        <taxon>Sternorrhyncha</taxon>
        <taxon>Psylloidea</taxon>
        <taxon>Psyllidae</taxon>
        <taxon>Psyllinae</taxon>
        <taxon>Cacopsylla</taxon>
    </lineage>
</organism>
<proteinExistence type="predicted"/>
<dbReference type="EMBL" id="HBUF01113031">
    <property type="protein sequence ID" value="CAG6640615.1"/>
    <property type="molecule type" value="Transcribed_RNA"/>
</dbReference>
<sequence>MCIWASKLFIRHQFLFVYLYSYIPTLRLDPQKIACGRCGAFIELLNTILLIGFLNILHFDLRLSMKIKVAPLGEKACHAHGFCIRSSVGITNYGSDNNNKKCVSCVCVFRNVFCPYYRYTM</sequence>
<reference evidence="1" key="1">
    <citation type="submission" date="2021-05" db="EMBL/GenBank/DDBJ databases">
        <authorList>
            <person name="Alioto T."/>
            <person name="Alioto T."/>
            <person name="Gomez Garrido J."/>
        </authorList>
    </citation>
    <scope>NUCLEOTIDE SEQUENCE</scope>
</reference>
<protein>
    <submittedName>
        <fullName evidence="1">Uncharacterized protein</fullName>
    </submittedName>
</protein>
<accession>A0A8D8QY27</accession>